<dbReference type="InterPro" id="IPR011466">
    <property type="entry name" value="DUF1572"/>
</dbReference>
<evidence type="ECO:0000313" key="2">
    <source>
        <dbReference type="Proteomes" id="UP000640786"/>
    </source>
</evidence>
<proteinExistence type="predicted"/>
<evidence type="ECO:0000313" key="1">
    <source>
        <dbReference type="EMBL" id="MBD7942600.1"/>
    </source>
</evidence>
<name>A0ABR8R484_9BACI</name>
<comment type="caution">
    <text evidence="1">The sequence shown here is derived from an EMBL/GenBank/DDBJ whole genome shotgun (WGS) entry which is preliminary data.</text>
</comment>
<dbReference type="InterPro" id="IPR034660">
    <property type="entry name" value="DinB/YfiT-like"/>
</dbReference>
<dbReference type="SUPFAM" id="SSF109854">
    <property type="entry name" value="DinB/YfiT-like putative metalloenzymes"/>
    <property type="match status" value="1"/>
</dbReference>
<dbReference type="Pfam" id="PF07609">
    <property type="entry name" value="DUF1572"/>
    <property type="match status" value="1"/>
</dbReference>
<keyword evidence="2" id="KW-1185">Reference proteome</keyword>
<organism evidence="1 2">
    <name type="scientific">Psychrobacillus faecigallinarum</name>
    <dbReference type="NCBI Taxonomy" id="2762235"/>
    <lineage>
        <taxon>Bacteria</taxon>
        <taxon>Bacillati</taxon>
        <taxon>Bacillota</taxon>
        <taxon>Bacilli</taxon>
        <taxon>Bacillales</taxon>
        <taxon>Bacillaceae</taxon>
        <taxon>Psychrobacillus</taxon>
    </lineage>
</organism>
<accession>A0ABR8R484</accession>
<dbReference type="Proteomes" id="UP000640786">
    <property type="component" value="Unassembled WGS sequence"/>
</dbReference>
<protein>
    <submittedName>
        <fullName evidence="1">DUF1572 family protein</fullName>
    </submittedName>
</protein>
<dbReference type="RefSeq" id="WP_151110444.1">
    <property type="nucleotide sequence ID" value="NZ_JACSQO010000001.1"/>
</dbReference>
<dbReference type="EMBL" id="JACSQO010000001">
    <property type="protein sequence ID" value="MBD7942600.1"/>
    <property type="molecule type" value="Genomic_DNA"/>
</dbReference>
<sequence length="184" mass="21657">MSIESEYLLAVKKRFESMKALGDKTFNQLSEEDIHWTLNEESNSIAIIGKHMSGNMISRWTDFLTSDGEKLNRNRDSEFEDNNITKRNLQSMWENGWHVLMKALNELKEEDLLKIVYIRGEDHSVIEAIERQLAHQSYHVGQIVYIGKLIKNKEWKNLSIPKGKSDDYLRQMLEQNANEKRSYH</sequence>
<dbReference type="Gene3D" id="1.20.120.450">
    <property type="entry name" value="dinb family like domain"/>
    <property type="match status" value="1"/>
</dbReference>
<reference evidence="1 2" key="1">
    <citation type="submission" date="2020-08" db="EMBL/GenBank/DDBJ databases">
        <title>A Genomic Blueprint of the Chicken Gut Microbiome.</title>
        <authorList>
            <person name="Gilroy R."/>
            <person name="Ravi A."/>
            <person name="Getino M."/>
            <person name="Pursley I."/>
            <person name="Horton D.L."/>
            <person name="Alikhan N.-F."/>
            <person name="Baker D."/>
            <person name="Gharbi K."/>
            <person name="Hall N."/>
            <person name="Watson M."/>
            <person name="Adriaenssens E.M."/>
            <person name="Foster-Nyarko E."/>
            <person name="Jarju S."/>
            <person name="Secka A."/>
            <person name="Antonio M."/>
            <person name="Oren A."/>
            <person name="Chaudhuri R."/>
            <person name="La Ragione R.M."/>
            <person name="Hildebrand F."/>
            <person name="Pallen M.J."/>
        </authorList>
    </citation>
    <scope>NUCLEOTIDE SEQUENCE [LARGE SCALE GENOMIC DNA]</scope>
    <source>
        <strain evidence="1 2">Sa2BUA9</strain>
    </source>
</reference>
<gene>
    <name evidence="1" type="ORF">H9650_00615</name>
</gene>